<feature type="region of interest" description="Disordered" evidence="1">
    <location>
        <begin position="380"/>
        <end position="444"/>
    </location>
</feature>
<dbReference type="PANTHER" id="PTHR46424:SF1">
    <property type="entry name" value="UBX DOMAIN-CONTAINING PROTEIN 4"/>
    <property type="match status" value="1"/>
</dbReference>
<dbReference type="Pfam" id="PF23187">
    <property type="entry name" value="UBX7_N"/>
    <property type="match status" value="1"/>
</dbReference>
<accession>A0A1E3BBU1</accession>
<comment type="caution">
    <text evidence="3">The sequence shown here is derived from an EMBL/GenBank/DDBJ whole genome shotgun (WGS) entry which is preliminary data.</text>
</comment>
<feature type="compositionally biased region" description="Polar residues" evidence="1">
    <location>
        <begin position="380"/>
        <end position="395"/>
    </location>
</feature>
<evidence type="ECO:0000256" key="1">
    <source>
        <dbReference type="SAM" id="MobiDB-lite"/>
    </source>
</evidence>
<feature type="compositionally biased region" description="Low complexity" evidence="1">
    <location>
        <begin position="131"/>
        <end position="144"/>
    </location>
</feature>
<feature type="region of interest" description="Disordered" evidence="1">
    <location>
        <begin position="112"/>
        <end position="254"/>
    </location>
</feature>
<evidence type="ECO:0000259" key="2">
    <source>
        <dbReference type="PROSITE" id="PS50033"/>
    </source>
</evidence>
<dbReference type="EMBL" id="JXNT01000006">
    <property type="protein sequence ID" value="ODM18427.1"/>
    <property type="molecule type" value="Genomic_DNA"/>
</dbReference>
<dbReference type="SMART" id="SM00166">
    <property type="entry name" value="UBX"/>
    <property type="match status" value="1"/>
</dbReference>
<feature type="domain" description="UBX" evidence="2">
    <location>
        <begin position="249"/>
        <end position="318"/>
    </location>
</feature>
<dbReference type="Proteomes" id="UP000094569">
    <property type="component" value="Unassembled WGS sequence"/>
</dbReference>
<dbReference type="InterPro" id="IPR029071">
    <property type="entry name" value="Ubiquitin-like_domsf"/>
</dbReference>
<feature type="compositionally biased region" description="Low complexity" evidence="1">
    <location>
        <begin position="195"/>
        <end position="206"/>
    </location>
</feature>
<evidence type="ECO:0000313" key="4">
    <source>
        <dbReference type="Proteomes" id="UP000094569"/>
    </source>
</evidence>
<dbReference type="GO" id="GO:0005783">
    <property type="term" value="C:endoplasmic reticulum"/>
    <property type="evidence" value="ECO:0007669"/>
    <property type="project" value="TreeGrafter"/>
</dbReference>
<dbReference type="STRING" id="573508.A0A1E3BBU1"/>
<dbReference type="Pfam" id="PF00789">
    <property type="entry name" value="UBX"/>
    <property type="match status" value="1"/>
</dbReference>
<feature type="compositionally biased region" description="Basic and acidic residues" evidence="1">
    <location>
        <begin position="168"/>
        <end position="180"/>
    </location>
</feature>
<sequence>MFYQGTLQEGIALAMSQSKAVVCFVRDDEELSNVWENEYLADDPTFARLFVEEAVTLRLPAGSEGATYLTSFCPIPKLPGLVVIRNGMMREYIIPEISKDDFRARLRAVLEDERKSSQVPQQTQSDAGDNSAASPAAPTSGPAPVTQPATSAPQVAQSQPQTTPATNETKRHRDENERAGKPSAQKQEPPRRATPSKTPSQKPQKQQESRINQTKQPDKKTPQSRKAAPGPSTTSKTSDTEVRPKPAPTPPKQYRLQIRLFDGSSIRSSFDPSQTISKDVRPWLDDQMDEKRPFNLKHILTPLPNRTLTIADEEQTLQAYLGLGATANLVMVPIQSYTEAYTGSGSLPVRAVSCAYDLATSTVGAAAGYVGSWFGYGQTTASQGSPATEPSSASDDTGRTESRPAGSRGPNIRTLADQRREQGNNQFYNGNQLNFQPRDNSDQR</sequence>
<dbReference type="GO" id="GO:0036503">
    <property type="term" value="P:ERAD pathway"/>
    <property type="evidence" value="ECO:0007669"/>
    <property type="project" value="TreeGrafter"/>
</dbReference>
<dbReference type="SUPFAM" id="SSF54236">
    <property type="entry name" value="Ubiquitin-like"/>
    <property type="match status" value="1"/>
</dbReference>
<feature type="compositionally biased region" description="Polar residues" evidence="1">
    <location>
        <begin position="423"/>
        <end position="438"/>
    </location>
</feature>
<dbReference type="OrthoDB" id="2445133at2759"/>
<dbReference type="Gene3D" id="3.10.20.90">
    <property type="entry name" value="Phosphatidylinositol 3-kinase Catalytic Subunit, Chain A, domain 1"/>
    <property type="match status" value="1"/>
</dbReference>
<evidence type="ECO:0000313" key="3">
    <source>
        <dbReference type="EMBL" id="ODM18427.1"/>
    </source>
</evidence>
<dbReference type="AlphaFoldDB" id="A0A1E3BBU1"/>
<dbReference type="VEuPathDB" id="FungiDB:SI65_06298"/>
<feature type="compositionally biased region" description="Polar residues" evidence="1">
    <location>
        <begin position="117"/>
        <end position="128"/>
    </location>
</feature>
<name>A0A1E3BBU1_ASPCR</name>
<keyword evidence="4" id="KW-1185">Reference proteome</keyword>
<dbReference type="PANTHER" id="PTHR46424">
    <property type="entry name" value="UBX DOMAIN-CONTAINING PROTEIN 4"/>
    <property type="match status" value="1"/>
</dbReference>
<gene>
    <name evidence="3" type="ORF">SI65_06298</name>
</gene>
<dbReference type="PROSITE" id="PS50033">
    <property type="entry name" value="UBX"/>
    <property type="match status" value="1"/>
</dbReference>
<reference evidence="3 4" key="1">
    <citation type="journal article" date="2016" name="BMC Genomics">
        <title>Comparative genomic and transcriptomic analyses of the Fuzhuan brick tea-fermentation fungus Aspergillus cristatus.</title>
        <authorList>
            <person name="Ge Y."/>
            <person name="Wang Y."/>
            <person name="Liu Y."/>
            <person name="Tan Y."/>
            <person name="Ren X."/>
            <person name="Zhang X."/>
            <person name="Hyde K.D."/>
            <person name="Liu Y."/>
            <person name="Liu Z."/>
        </authorList>
    </citation>
    <scope>NUCLEOTIDE SEQUENCE [LARGE SCALE GENOMIC DNA]</scope>
    <source>
        <strain evidence="3 4">GZAAS20.1005</strain>
    </source>
</reference>
<dbReference type="CDD" id="cd01767">
    <property type="entry name" value="UBX"/>
    <property type="match status" value="1"/>
</dbReference>
<feature type="compositionally biased region" description="Polar residues" evidence="1">
    <location>
        <begin position="147"/>
        <end position="167"/>
    </location>
</feature>
<proteinExistence type="predicted"/>
<organism evidence="3 4">
    <name type="scientific">Aspergillus cristatus</name>
    <name type="common">Chinese Fuzhuan brick tea-fermentation fungus</name>
    <name type="synonym">Eurotium cristatum</name>
    <dbReference type="NCBI Taxonomy" id="573508"/>
    <lineage>
        <taxon>Eukaryota</taxon>
        <taxon>Fungi</taxon>
        <taxon>Dikarya</taxon>
        <taxon>Ascomycota</taxon>
        <taxon>Pezizomycotina</taxon>
        <taxon>Eurotiomycetes</taxon>
        <taxon>Eurotiomycetidae</taxon>
        <taxon>Eurotiales</taxon>
        <taxon>Aspergillaceae</taxon>
        <taxon>Aspergillus</taxon>
        <taxon>Aspergillus subgen. Aspergillus</taxon>
    </lineage>
</organism>
<protein>
    <recommendedName>
        <fullName evidence="2">UBX domain-containing protein</fullName>
    </recommendedName>
</protein>
<dbReference type="InterPro" id="IPR001012">
    <property type="entry name" value="UBX_dom"/>
</dbReference>